<dbReference type="EC" id="3.4.24.-" evidence="4"/>
<dbReference type="GO" id="GO:0046872">
    <property type="term" value="F:metal ion binding"/>
    <property type="evidence" value="ECO:0007669"/>
    <property type="project" value="InterPro"/>
</dbReference>
<dbReference type="PANTHER" id="PTHR11851:SF224">
    <property type="entry name" value="PROCESSING PROTEASE"/>
    <property type="match status" value="1"/>
</dbReference>
<dbReference type="AlphaFoldDB" id="A0AAE3HL97"/>
<protein>
    <submittedName>
        <fullName evidence="4">Zinc protease</fullName>
        <ecNumber evidence="4">3.4.24.-</ecNumber>
    </submittedName>
</protein>
<evidence type="ECO:0000313" key="5">
    <source>
        <dbReference type="Proteomes" id="UP001204445"/>
    </source>
</evidence>
<dbReference type="GO" id="GO:0006508">
    <property type="term" value="P:proteolysis"/>
    <property type="evidence" value="ECO:0007669"/>
    <property type="project" value="UniProtKB-KW"/>
</dbReference>
<keyword evidence="1" id="KW-0732">Signal</keyword>
<feature type="domain" description="Peptidase M16 C-terminal" evidence="3">
    <location>
        <begin position="190"/>
        <end position="364"/>
    </location>
</feature>
<evidence type="ECO:0000313" key="4">
    <source>
        <dbReference type="EMBL" id="MCS3903303.1"/>
    </source>
</evidence>
<dbReference type="EMBL" id="JANUCT010000007">
    <property type="protein sequence ID" value="MCS3903303.1"/>
    <property type="molecule type" value="Genomic_DNA"/>
</dbReference>
<dbReference type="SUPFAM" id="SSF63411">
    <property type="entry name" value="LuxS/MPP-like metallohydrolase"/>
    <property type="match status" value="2"/>
</dbReference>
<sequence length="439" mass="47678">MSTKHYLLTLVLLVTAPVLKATPDIQHWQTEHGVDVYFVAADEIPIVDIHVVFDAGSARDGDHAGVAGMALGMLADGADGMSANAISQAFESVGAEYGTSLDRDMASVKLRTLAEEEARTAAVDMLIKVLSEPDFPQSDFEREQQRSLVGLQAKKQKPGSVASDAFYAALYGDHPYAHPTSGTEDSIKALTPADLRAFHEKHYTASNATIAVVGALTRDEVEDLANRLVARLPAGESLPALADVPAATSSEERIEFPSSQTHILIGTPVVERKDPDYFPLYVGNHVLGGGGMVTRLFNSIREERGLSYSVYSYFYPLAKSGPFVAGLQTSTAQADAALEVLRNEIRDYIENGPTADELEASKQNITGGFPLRIDSNSSIVSYLAVIGFYDLPLDYLDKFNDRVEAVTREDIVDAFQRRLDVAEFDTIMVGRQPDDNADD</sequence>
<dbReference type="InterPro" id="IPR050361">
    <property type="entry name" value="MPP/UQCRC_Complex"/>
</dbReference>
<reference evidence="4" key="1">
    <citation type="submission" date="2022-08" db="EMBL/GenBank/DDBJ databases">
        <title>Genomic Encyclopedia of Type Strains, Phase III (KMG-III): the genomes of soil and plant-associated and newly described type strains.</title>
        <authorList>
            <person name="Whitman W."/>
        </authorList>
    </citation>
    <scope>NUCLEOTIDE SEQUENCE</scope>
    <source>
        <strain evidence="4">HMT 1</strain>
    </source>
</reference>
<keyword evidence="5" id="KW-1185">Reference proteome</keyword>
<dbReference type="GO" id="GO:0008233">
    <property type="term" value="F:peptidase activity"/>
    <property type="evidence" value="ECO:0007669"/>
    <property type="project" value="UniProtKB-KW"/>
</dbReference>
<keyword evidence="4" id="KW-0378">Hydrolase</keyword>
<evidence type="ECO:0000259" key="2">
    <source>
        <dbReference type="Pfam" id="PF00675"/>
    </source>
</evidence>
<feature type="chain" id="PRO_5042079503" evidence="1">
    <location>
        <begin position="21"/>
        <end position="439"/>
    </location>
</feature>
<keyword evidence="4" id="KW-0645">Protease</keyword>
<dbReference type="Gene3D" id="3.30.830.10">
    <property type="entry name" value="Metalloenzyme, LuxS/M16 peptidase-like"/>
    <property type="match status" value="2"/>
</dbReference>
<feature type="signal peptide" evidence="1">
    <location>
        <begin position="1"/>
        <end position="20"/>
    </location>
</feature>
<dbReference type="InterPro" id="IPR011249">
    <property type="entry name" value="Metalloenz_LuxS/M16"/>
</dbReference>
<comment type="caution">
    <text evidence="4">The sequence shown here is derived from an EMBL/GenBank/DDBJ whole genome shotgun (WGS) entry which is preliminary data.</text>
</comment>
<organism evidence="4 5">
    <name type="scientific">Methylohalomonas lacus</name>
    <dbReference type="NCBI Taxonomy" id="398773"/>
    <lineage>
        <taxon>Bacteria</taxon>
        <taxon>Pseudomonadati</taxon>
        <taxon>Pseudomonadota</taxon>
        <taxon>Gammaproteobacteria</taxon>
        <taxon>Methylohalomonadales</taxon>
        <taxon>Methylohalomonadaceae</taxon>
        <taxon>Methylohalomonas</taxon>
    </lineage>
</organism>
<feature type="domain" description="Peptidase M16 N-terminal" evidence="2">
    <location>
        <begin position="44"/>
        <end position="183"/>
    </location>
</feature>
<evidence type="ECO:0000259" key="3">
    <source>
        <dbReference type="Pfam" id="PF05193"/>
    </source>
</evidence>
<dbReference type="InterPro" id="IPR011765">
    <property type="entry name" value="Pept_M16_N"/>
</dbReference>
<dbReference type="Proteomes" id="UP001204445">
    <property type="component" value="Unassembled WGS sequence"/>
</dbReference>
<dbReference type="Pfam" id="PF05193">
    <property type="entry name" value="Peptidase_M16_C"/>
    <property type="match status" value="1"/>
</dbReference>
<name>A0AAE3HL97_9GAMM</name>
<proteinExistence type="predicted"/>
<evidence type="ECO:0000256" key="1">
    <source>
        <dbReference type="SAM" id="SignalP"/>
    </source>
</evidence>
<accession>A0AAE3HL97</accession>
<dbReference type="InterPro" id="IPR007863">
    <property type="entry name" value="Peptidase_M16_C"/>
</dbReference>
<dbReference type="RefSeq" id="WP_259054969.1">
    <property type="nucleotide sequence ID" value="NZ_JANUCT010000007.1"/>
</dbReference>
<dbReference type="PANTHER" id="PTHR11851">
    <property type="entry name" value="METALLOPROTEASE"/>
    <property type="match status" value="1"/>
</dbReference>
<gene>
    <name evidence="4" type="ORF">J2T55_001323</name>
</gene>
<dbReference type="Pfam" id="PF00675">
    <property type="entry name" value="Peptidase_M16"/>
    <property type="match status" value="1"/>
</dbReference>